<comment type="caution">
    <text evidence="1">The sequence shown here is derived from an EMBL/GenBank/DDBJ whole genome shotgun (WGS) entry which is preliminary data.</text>
</comment>
<accession>A0A0F9AW90</accession>
<evidence type="ECO:0000313" key="1">
    <source>
        <dbReference type="EMBL" id="KKL13864.1"/>
    </source>
</evidence>
<organism evidence="1">
    <name type="scientific">marine sediment metagenome</name>
    <dbReference type="NCBI Taxonomy" id="412755"/>
    <lineage>
        <taxon>unclassified sequences</taxon>
        <taxon>metagenomes</taxon>
        <taxon>ecological metagenomes</taxon>
    </lineage>
</organism>
<name>A0A0F9AW90_9ZZZZ</name>
<dbReference type="AlphaFoldDB" id="A0A0F9AW90"/>
<reference evidence="1" key="1">
    <citation type="journal article" date="2015" name="Nature">
        <title>Complex archaea that bridge the gap between prokaryotes and eukaryotes.</title>
        <authorList>
            <person name="Spang A."/>
            <person name="Saw J.H."/>
            <person name="Jorgensen S.L."/>
            <person name="Zaremba-Niedzwiedzka K."/>
            <person name="Martijn J."/>
            <person name="Lind A.E."/>
            <person name="van Eijk R."/>
            <person name="Schleper C."/>
            <person name="Guy L."/>
            <person name="Ettema T.J."/>
        </authorList>
    </citation>
    <scope>NUCLEOTIDE SEQUENCE</scope>
</reference>
<dbReference type="EMBL" id="LAZR01040688">
    <property type="protein sequence ID" value="KKL13864.1"/>
    <property type="molecule type" value="Genomic_DNA"/>
</dbReference>
<sequence length="140" mass="15855">MGTRFGDVERILQIASTRAMREMGQAIYMKSQADVPFRTGALKESGRIVNIPGGFRIRYVKKYAARREYGIEAGRVIKVPRHRVGGFVGPMGRRVGGFMRGPYSYRTRGEEGSHYLRNAVESELPNLGRRIARHLKTLTK</sequence>
<gene>
    <name evidence="1" type="ORF">LCGC14_2521490</name>
</gene>
<proteinExistence type="predicted"/>
<protein>
    <submittedName>
        <fullName evidence="1">Uncharacterized protein</fullName>
    </submittedName>
</protein>